<organism evidence="3 4">
    <name type="scientific">Anaeromyxobacter diazotrophicus</name>
    <dbReference type="NCBI Taxonomy" id="2590199"/>
    <lineage>
        <taxon>Bacteria</taxon>
        <taxon>Pseudomonadati</taxon>
        <taxon>Myxococcota</taxon>
        <taxon>Myxococcia</taxon>
        <taxon>Myxococcales</taxon>
        <taxon>Cystobacterineae</taxon>
        <taxon>Anaeromyxobacteraceae</taxon>
        <taxon>Anaeromyxobacter</taxon>
    </lineage>
</organism>
<name>A0A7I9VL35_9BACT</name>
<protein>
    <recommendedName>
        <fullName evidence="5">FHA domain-containing protein</fullName>
    </recommendedName>
</protein>
<evidence type="ECO:0000313" key="4">
    <source>
        <dbReference type="Proteomes" id="UP000503640"/>
    </source>
</evidence>
<accession>A0A7I9VL35</accession>
<dbReference type="SUPFAM" id="SSF55781">
    <property type="entry name" value="GAF domain-like"/>
    <property type="match status" value="1"/>
</dbReference>
<dbReference type="PROSITE" id="PS50006">
    <property type="entry name" value="FHA_DOMAIN"/>
    <property type="match status" value="1"/>
</dbReference>
<dbReference type="SMART" id="SM00240">
    <property type="entry name" value="FHA"/>
    <property type="match status" value="1"/>
</dbReference>
<dbReference type="GO" id="GO:0035556">
    <property type="term" value="P:intracellular signal transduction"/>
    <property type="evidence" value="ECO:0007669"/>
    <property type="project" value="InterPro"/>
</dbReference>
<dbReference type="SUPFAM" id="SSF49879">
    <property type="entry name" value="SMAD/FHA domain"/>
    <property type="match status" value="1"/>
</dbReference>
<dbReference type="AlphaFoldDB" id="A0A7I9VL35"/>
<dbReference type="InterPro" id="IPR000253">
    <property type="entry name" value="FHA_dom"/>
</dbReference>
<dbReference type="Proteomes" id="UP000503640">
    <property type="component" value="Unassembled WGS sequence"/>
</dbReference>
<dbReference type="GO" id="GO:0009190">
    <property type="term" value="P:cyclic nucleotide biosynthetic process"/>
    <property type="evidence" value="ECO:0007669"/>
    <property type="project" value="InterPro"/>
</dbReference>
<dbReference type="Gene3D" id="3.30.450.40">
    <property type="match status" value="1"/>
</dbReference>
<dbReference type="Pfam" id="PF01590">
    <property type="entry name" value="GAF"/>
    <property type="match status" value="1"/>
</dbReference>
<dbReference type="InterPro" id="IPR029787">
    <property type="entry name" value="Nucleotide_cyclase"/>
</dbReference>
<dbReference type="InterPro" id="IPR001054">
    <property type="entry name" value="A/G_cyclase"/>
</dbReference>
<dbReference type="SUPFAM" id="SSF55073">
    <property type="entry name" value="Nucleotide cyclase"/>
    <property type="match status" value="1"/>
</dbReference>
<evidence type="ECO:0008006" key="5">
    <source>
        <dbReference type="Google" id="ProtNLM"/>
    </source>
</evidence>
<gene>
    <name evidence="3" type="ORF">AMYX_16390</name>
</gene>
<dbReference type="RefSeq" id="WP_176064363.1">
    <property type="nucleotide sequence ID" value="NZ_BJTG01000003.1"/>
</dbReference>
<dbReference type="EMBL" id="BJTG01000003">
    <property type="protein sequence ID" value="GEJ56898.1"/>
    <property type="molecule type" value="Genomic_DNA"/>
</dbReference>
<reference evidence="4" key="1">
    <citation type="journal article" date="2020" name="Appl. Environ. Microbiol.">
        <title>Diazotrophic Anaeromyxobacter Isolates from Soils.</title>
        <authorList>
            <person name="Masuda Y."/>
            <person name="Yamanaka H."/>
            <person name="Xu Z.X."/>
            <person name="Shiratori Y."/>
            <person name="Aono T."/>
            <person name="Amachi S."/>
            <person name="Senoo K."/>
            <person name="Itoh H."/>
        </authorList>
    </citation>
    <scope>NUCLEOTIDE SEQUENCE [LARGE SCALE GENOMIC DNA]</scope>
    <source>
        <strain evidence="4">R267</strain>
    </source>
</reference>
<dbReference type="InterPro" id="IPR029016">
    <property type="entry name" value="GAF-like_dom_sf"/>
</dbReference>
<sequence>MAELFVVNGICGGTVFFLPDVPTVLGRSPECHVQVADPWISSMHALFERRGEQLWVVDLDSRNGTFVDEQRVHEAPIQPGARLRFGRTSTELRARAEPAPPPGILSDQRTIIRYIADLSAEAGVAPLPPAGPPAAATSIAEAVAPDEGTPRRDTVRGGGTTGVARRQIGVLNEIGRAQLGAATLAEALERLLHVLSAATGAESSSVLLMDERGELTSVAAQPAEAPPRRSATLIEATLRSRAGILTLDAQQDLRFAQSQSIIAQGMRSCICAPIWADNRILGVLLLERGLADAFNADDLELATQVGFQAALAVERMRIAERTRAGDELRQLLLQHLDEAAAAALLRADVAERDPLEPVLREQAGAVVVALGGLDAAAAALPAAEVTARVLALQAALAAAARAAGAAVEERLGGGLLAVFGLVARDDGAPASAARCGAALAELARDLEAARAAPRLAVRVGVASGPALVGNFGTPEQPRLRAVGEAVELAELRAAQAAPGEVAGGPPRGG</sequence>
<dbReference type="InterPro" id="IPR008984">
    <property type="entry name" value="SMAD_FHA_dom_sf"/>
</dbReference>
<keyword evidence="4" id="KW-1185">Reference proteome</keyword>
<dbReference type="SMART" id="SM00065">
    <property type="entry name" value="GAF"/>
    <property type="match status" value="1"/>
</dbReference>
<evidence type="ECO:0000259" key="1">
    <source>
        <dbReference type="PROSITE" id="PS50006"/>
    </source>
</evidence>
<dbReference type="PANTHER" id="PTHR23308">
    <property type="entry name" value="NUCLEAR INHIBITOR OF PROTEIN PHOSPHATASE-1"/>
    <property type="match status" value="1"/>
</dbReference>
<dbReference type="CDD" id="cd00060">
    <property type="entry name" value="FHA"/>
    <property type="match status" value="1"/>
</dbReference>
<evidence type="ECO:0000259" key="2">
    <source>
        <dbReference type="PROSITE" id="PS50125"/>
    </source>
</evidence>
<comment type="caution">
    <text evidence="3">The sequence shown here is derived from an EMBL/GenBank/DDBJ whole genome shotgun (WGS) entry which is preliminary data.</text>
</comment>
<dbReference type="Gene3D" id="3.30.70.1230">
    <property type="entry name" value="Nucleotide cyclase"/>
    <property type="match status" value="1"/>
</dbReference>
<dbReference type="PROSITE" id="PS50125">
    <property type="entry name" value="GUANYLATE_CYCLASE_2"/>
    <property type="match status" value="1"/>
</dbReference>
<feature type="domain" description="Guanylate cyclase" evidence="2">
    <location>
        <begin position="409"/>
        <end position="493"/>
    </location>
</feature>
<proteinExistence type="predicted"/>
<dbReference type="InterPro" id="IPR003018">
    <property type="entry name" value="GAF"/>
</dbReference>
<evidence type="ECO:0000313" key="3">
    <source>
        <dbReference type="EMBL" id="GEJ56898.1"/>
    </source>
</evidence>
<dbReference type="Pfam" id="PF00498">
    <property type="entry name" value="FHA"/>
    <property type="match status" value="1"/>
</dbReference>
<dbReference type="Gene3D" id="2.60.200.20">
    <property type="match status" value="1"/>
</dbReference>
<dbReference type="InterPro" id="IPR050923">
    <property type="entry name" value="Cell_Proc_Reg/RNA_Proc"/>
</dbReference>
<dbReference type="GO" id="GO:0004016">
    <property type="term" value="F:adenylate cyclase activity"/>
    <property type="evidence" value="ECO:0007669"/>
    <property type="project" value="UniProtKB-ARBA"/>
</dbReference>
<feature type="domain" description="FHA" evidence="1">
    <location>
        <begin position="23"/>
        <end position="72"/>
    </location>
</feature>